<evidence type="ECO:0000256" key="6">
    <source>
        <dbReference type="ARBA" id="ARBA00023136"/>
    </source>
</evidence>
<keyword evidence="10" id="KW-1185">Reference proteome</keyword>
<dbReference type="PANTHER" id="PTHR31585:SF51">
    <property type="entry name" value="TRANSPORTER, PUTATIVE-RELATED"/>
    <property type="match status" value="1"/>
</dbReference>
<evidence type="ECO:0000313" key="9">
    <source>
        <dbReference type="EMBL" id="CAK9001701.1"/>
    </source>
</evidence>
<comment type="subcellular location">
    <subcellularLocation>
        <location evidence="1">Membrane</location>
        <topology evidence="1">Multi-pass membrane protein</topology>
    </subcellularLocation>
</comment>
<feature type="transmembrane region" description="Helical" evidence="8">
    <location>
        <begin position="428"/>
        <end position="452"/>
    </location>
</feature>
<comment type="caution">
    <text evidence="9">The sequence shown here is derived from an EMBL/GenBank/DDBJ whole genome shotgun (WGS) entry which is preliminary data.</text>
</comment>
<dbReference type="NCBIfam" id="TIGR00788">
    <property type="entry name" value="fbt"/>
    <property type="match status" value="1"/>
</dbReference>
<dbReference type="Pfam" id="PF03092">
    <property type="entry name" value="BT1"/>
    <property type="match status" value="1"/>
</dbReference>
<comment type="similarity">
    <text evidence="2">Belongs to the major facilitator superfamily. Folate-biopterin transporter (TC 2.A.71) family.</text>
</comment>
<dbReference type="Gene3D" id="1.20.1250.20">
    <property type="entry name" value="MFS general substrate transporter like domains"/>
    <property type="match status" value="1"/>
</dbReference>
<feature type="region of interest" description="Disordered" evidence="7">
    <location>
        <begin position="1"/>
        <end position="33"/>
    </location>
</feature>
<dbReference type="Proteomes" id="UP001642464">
    <property type="component" value="Unassembled WGS sequence"/>
</dbReference>
<dbReference type="SUPFAM" id="SSF103473">
    <property type="entry name" value="MFS general substrate transporter"/>
    <property type="match status" value="1"/>
</dbReference>
<gene>
    <name evidence="9" type="ORF">SCF082_LOCUS7042</name>
</gene>
<evidence type="ECO:0000313" key="10">
    <source>
        <dbReference type="Proteomes" id="UP001642464"/>
    </source>
</evidence>
<feature type="transmembrane region" description="Helical" evidence="8">
    <location>
        <begin position="506"/>
        <end position="529"/>
    </location>
</feature>
<evidence type="ECO:0000256" key="7">
    <source>
        <dbReference type="SAM" id="MobiDB-lite"/>
    </source>
</evidence>
<evidence type="ECO:0000256" key="5">
    <source>
        <dbReference type="ARBA" id="ARBA00022989"/>
    </source>
</evidence>
<evidence type="ECO:0000256" key="8">
    <source>
        <dbReference type="SAM" id="Phobius"/>
    </source>
</evidence>
<evidence type="ECO:0000256" key="4">
    <source>
        <dbReference type="ARBA" id="ARBA00022692"/>
    </source>
</evidence>
<sequence length="560" mass="61084">MKRGGKAGSSSEPFGEEDRGDLDEESPLLDGPAKPQTLLVTAKDGCGLGAYMQRLEVSFGHELLLMLFVAQHLMKGFVNEFIAPCIAYLYGSYKVPGPQMQIYRGVTQLPWAMKPMIGLLSDAVPIFGYNKSPYILLVAVLGAAAMTCIGSVPRDRLGITSLVLCIFLIQLQLSTTDLLTEAKYAEKMQTKPKEGPALMSFVWFGLQVGGLVATLLIGPIMASFGPKLPFLVTLVPASIVIVPVLRGYMQERRLSSQEVQAARADILRQKEACILCFLMLAATLVLSFFGTMLRDVRANAIASIVIAAVILLAFSVLLRPEIAKVNTFFVLQTSVNFSVGGAAFYFYTDTKEQYPEGPHFSMVFYTTALGVAGSICSLIGIYTYQKYASEWTFRQLLLVSNIAICILSISDVIFFLRLNVRMGIPDHAFILGSNVFASILSQWQWMPGVVILSQLCPPGLEATMYALLAGCHNLGGTIASATGAYVLQVLEVQPSGAKDESAQFQNLWVCAALSSILPAFVLLLLPWLIPDRKQTDKLLHEGDVSVTEGSIWHRFMGQDA</sequence>
<evidence type="ECO:0000256" key="2">
    <source>
        <dbReference type="ARBA" id="ARBA00007015"/>
    </source>
</evidence>
<feature type="transmembrane region" description="Helical" evidence="8">
    <location>
        <begin position="362"/>
        <end position="384"/>
    </location>
</feature>
<feature type="compositionally biased region" description="Acidic residues" evidence="7">
    <location>
        <begin position="14"/>
        <end position="27"/>
    </location>
</feature>
<feature type="transmembrane region" description="Helical" evidence="8">
    <location>
        <begin position="396"/>
        <end position="416"/>
    </location>
</feature>
<feature type="transmembrane region" description="Helical" evidence="8">
    <location>
        <begin position="272"/>
        <end position="292"/>
    </location>
</feature>
<keyword evidence="5 8" id="KW-1133">Transmembrane helix</keyword>
<feature type="transmembrane region" description="Helical" evidence="8">
    <location>
        <begin position="158"/>
        <end position="180"/>
    </location>
</feature>
<proteinExistence type="inferred from homology"/>
<feature type="transmembrane region" description="Helical" evidence="8">
    <location>
        <begin position="298"/>
        <end position="318"/>
    </location>
</feature>
<feature type="transmembrane region" description="Helical" evidence="8">
    <location>
        <begin position="134"/>
        <end position="152"/>
    </location>
</feature>
<evidence type="ECO:0000256" key="1">
    <source>
        <dbReference type="ARBA" id="ARBA00004141"/>
    </source>
</evidence>
<evidence type="ECO:0000256" key="3">
    <source>
        <dbReference type="ARBA" id="ARBA00022448"/>
    </source>
</evidence>
<dbReference type="PANTHER" id="PTHR31585">
    <property type="entry name" value="FOLATE-BIOPTERIN TRANSPORTER 1, CHLOROPLASTIC"/>
    <property type="match status" value="1"/>
</dbReference>
<dbReference type="EMBL" id="CAXAMM010003914">
    <property type="protein sequence ID" value="CAK9001701.1"/>
    <property type="molecule type" value="Genomic_DNA"/>
</dbReference>
<feature type="transmembrane region" description="Helical" evidence="8">
    <location>
        <begin position="325"/>
        <end position="347"/>
    </location>
</feature>
<reference evidence="9 10" key="1">
    <citation type="submission" date="2024-02" db="EMBL/GenBank/DDBJ databases">
        <authorList>
            <person name="Chen Y."/>
            <person name="Shah S."/>
            <person name="Dougan E. K."/>
            <person name="Thang M."/>
            <person name="Chan C."/>
        </authorList>
    </citation>
    <scope>NUCLEOTIDE SEQUENCE [LARGE SCALE GENOMIC DNA]</scope>
</reference>
<feature type="transmembrane region" description="Helical" evidence="8">
    <location>
        <begin position="464"/>
        <end position="486"/>
    </location>
</feature>
<protein>
    <submittedName>
        <fullName evidence="9">Probable folate-biopterin transporter 3</fullName>
    </submittedName>
</protein>
<feature type="transmembrane region" description="Helical" evidence="8">
    <location>
        <begin position="201"/>
        <end position="222"/>
    </location>
</feature>
<dbReference type="InterPro" id="IPR036259">
    <property type="entry name" value="MFS_trans_sf"/>
</dbReference>
<organism evidence="9 10">
    <name type="scientific">Durusdinium trenchii</name>
    <dbReference type="NCBI Taxonomy" id="1381693"/>
    <lineage>
        <taxon>Eukaryota</taxon>
        <taxon>Sar</taxon>
        <taxon>Alveolata</taxon>
        <taxon>Dinophyceae</taxon>
        <taxon>Suessiales</taxon>
        <taxon>Symbiodiniaceae</taxon>
        <taxon>Durusdinium</taxon>
    </lineage>
</organism>
<name>A0ABP0IGH5_9DINO</name>
<dbReference type="InterPro" id="IPR004324">
    <property type="entry name" value="FBT"/>
</dbReference>
<keyword evidence="6 8" id="KW-0472">Membrane</keyword>
<keyword evidence="4 8" id="KW-0812">Transmembrane</keyword>
<feature type="transmembrane region" description="Helical" evidence="8">
    <location>
        <begin position="228"/>
        <end position="248"/>
    </location>
</feature>
<keyword evidence="3" id="KW-0813">Transport</keyword>
<accession>A0ABP0IGH5</accession>
<dbReference type="InterPro" id="IPR039309">
    <property type="entry name" value="BT1"/>
</dbReference>